<name>A0A7W7RPW2_9ACTN</name>
<sequence>MTLKLRRDFPRWTILRFAGTDRFCAAPATVDLPGTPALEAGTPDGLAALLRAVETPS</sequence>
<accession>A0A7W7RPW2</accession>
<protein>
    <submittedName>
        <fullName evidence="1">Uncharacterized protein</fullName>
    </submittedName>
</protein>
<evidence type="ECO:0000313" key="1">
    <source>
        <dbReference type="EMBL" id="MBB4935975.1"/>
    </source>
</evidence>
<comment type="caution">
    <text evidence="1">The sequence shown here is derived from an EMBL/GenBank/DDBJ whole genome shotgun (WGS) entry which is preliminary data.</text>
</comment>
<proteinExistence type="predicted"/>
<keyword evidence="2" id="KW-1185">Reference proteome</keyword>
<dbReference type="Proteomes" id="UP000534286">
    <property type="component" value="Unassembled WGS sequence"/>
</dbReference>
<dbReference type="EMBL" id="JACHJU010000001">
    <property type="protein sequence ID" value="MBB4935975.1"/>
    <property type="molecule type" value="Genomic_DNA"/>
</dbReference>
<reference evidence="1 2" key="1">
    <citation type="submission" date="2020-08" db="EMBL/GenBank/DDBJ databases">
        <title>Sequencing the genomes of 1000 actinobacteria strains.</title>
        <authorList>
            <person name="Klenk H.-P."/>
        </authorList>
    </citation>
    <scope>NUCLEOTIDE SEQUENCE [LARGE SCALE GENOMIC DNA]</scope>
    <source>
        <strain evidence="1 2">DSM 43023</strain>
    </source>
</reference>
<dbReference type="RefSeq" id="WP_184752254.1">
    <property type="nucleotide sequence ID" value="NZ_BAABEK010000084.1"/>
</dbReference>
<evidence type="ECO:0000313" key="2">
    <source>
        <dbReference type="Proteomes" id="UP000534286"/>
    </source>
</evidence>
<gene>
    <name evidence="1" type="ORF">FHR32_000280</name>
</gene>
<dbReference type="AlphaFoldDB" id="A0A7W7RPW2"/>
<organism evidence="1 2">
    <name type="scientific">Streptosporangium album</name>
    <dbReference type="NCBI Taxonomy" id="47479"/>
    <lineage>
        <taxon>Bacteria</taxon>
        <taxon>Bacillati</taxon>
        <taxon>Actinomycetota</taxon>
        <taxon>Actinomycetes</taxon>
        <taxon>Streptosporangiales</taxon>
        <taxon>Streptosporangiaceae</taxon>
        <taxon>Streptosporangium</taxon>
    </lineage>
</organism>